<name>A0A5D0XRP7_9MICC</name>
<gene>
    <name evidence="3" type="ORF">FQ377_09190</name>
</gene>
<evidence type="ECO:0000313" key="3">
    <source>
        <dbReference type="EMBL" id="TYC99144.1"/>
    </source>
</evidence>
<dbReference type="Pfam" id="PF13699">
    <property type="entry name" value="eCIS_core"/>
    <property type="match status" value="1"/>
</dbReference>
<evidence type="ECO:0000259" key="2">
    <source>
        <dbReference type="Pfam" id="PF13699"/>
    </source>
</evidence>
<dbReference type="EMBL" id="VSLD01000003">
    <property type="protein sequence ID" value="TYC99144.1"/>
    <property type="molecule type" value="Genomic_DNA"/>
</dbReference>
<evidence type="ECO:0000256" key="1">
    <source>
        <dbReference type="SAM" id="MobiDB-lite"/>
    </source>
</evidence>
<feature type="domain" description="eCIS core" evidence="2">
    <location>
        <begin position="49"/>
        <end position="88"/>
    </location>
</feature>
<dbReference type="AlphaFoldDB" id="A0A5D0XRP7"/>
<accession>A0A5D0XRP7</accession>
<proteinExistence type="predicted"/>
<protein>
    <submittedName>
        <fullName evidence="3">DUF4157 domain-containing protein</fullName>
    </submittedName>
</protein>
<feature type="region of interest" description="Disordered" evidence="1">
    <location>
        <begin position="144"/>
        <end position="166"/>
    </location>
</feature>
<dbReference type="RefSeq" id="WP_148600927.1">
    <property type="nucleotide sequence ID" value="NZ_VSLD01000003.1"/>
</dbReference>
<evidence type="ECO:0000313" key="4">
    <source>
        <dbReference type="Proteomes" id="UP000323410"/>
    </source>
</evidence>
<dbReference type="InterPro" id="IPR025295">
    <property type="entry name" value="eCIS_core_dom"/>
</dbReference>
<organism evidence="3 4">
    <name type="scientific">Arthrobacter echini</name>
    <dbReference type="NCBI Taxonomy" id="1529066"/>
    <lineage>
        <taxon>Bacteria</taxon>
        <taxon>Bacillati</taxon>
        <taxon>Actinomycetota</taxon>
        <taxon>Actinomycetes</taxon>
        <taxon>Micrococcales</taxon>
        <taxon>Micrococcaceae</taxon>
        <taxon>Arthrobacter</taxon>
    </lineage>
</organism>
<sequence>MQRRLVPLLNWMNLSTPVGLAVARLSGCRISPGPLGLLLAEGYRRRLPTARAFTIGSVVLLRGSAPQRAHAGFTRLLEHEARHTHQYAACLGLPFLPAYLLAAGYSLLRTGDPASRNAFERRAGLADGGYTERPLRPVRAALRSLRVQGPSGATGDGSRVSAPRRR</sequence>
<reference evidence="3 4" key="1">
    <citation type="submission" date="2019-08" db="EMBL/GenBank/DDBJ databases">
        <title>Genone of Arthrobacter echini P9.</title>
        <authorList>
            <person name="Bowman J.P."/>
        </authorList>
    </citation>
    <scope>NUCLEOTIDE SEQUENCE [LARGE SCALE GENOMIC DNA]</scope>
    <source>
        <strain evidence="3 4">P9</strain>
    </source>
</reference>
<keyword evidence="4" id="KW-1185">Reference proteome</keyword>
<dbReference type="OrthoDB" id="3296472at2"/>
<dbReference type="Proteomes" id="UP000323410">
    <property type="component" value="Unassembled WGS sequence"/>
</dbReference>
<comment type="caution">
    <text evidence="3">The sequence shown here is derived from an EMBL/GenBank/DDBJ whole genome shotgun (WGS) entry which is preliminary data.</text>
</comment>